<dbReference type="Proteomes" id="UP001521931">
    <property type="component" value="Unassembled WGS sequence"/>
</dbReference>
<comment type="subunit">
    <text evidence="4">Oligomer with a subunit composition of (alpha,beta,gamma)6.</text>
</comment>
<gene>
    <name evidence="4 5" type="primary">citD</name>
    <name evidence="5" type="ORF">MHL29_12605</name>
</gene>
<evidence type="ECO:0000256" key="3">
    <source>
        <dbReference type="ARBA" id="ARBA00022553"/>
    </source>
</evidence>
<evidence type="ECO:0000256" key="4">
    <source>
        <dbReference type="HAMAP-Rule" id="MF_00805"/>
    </source>
</evidence>
<dbReference type="PIRSF" id="PIRSF002736">
    <property type="entry name" value="Citrt_lyas_gamma"/>
    <property type="match status" value="1"/>
</dbReference>
<evidence type="ECO:0000313" key="6">
    <source>
        <dbReference type="Proteomes" id="UP001521931"/>
    </source>
</evidence>
<evidence type="ECO:0000256" key="1">
    <source>
        <dbReference type="ARBA" id="ARBA00004496"/>
    </source>
</evidence>
<keyword evidence="6" id="KW-1185">Reference proteome</keyword>
<comment type="subcellular location">
    <subcellularLocation>
        <location evidence="1 4">Cytoplasm</location>
    </subcellularLocation>
</comment>
<dbReference type="EMBL" id="JAKRCV010000043">
    <property type="protein sequence ID" value="MCG7322717.1"/>
    <property type="molecule type" value="Genomic_DNA"/>
</dbReference>
<keyword evidence="5" id="KW-0456">Lyase</keyword>
<dbReference type="InterPro" id="IPR006495">
    <property type="entry name" value="CitD"/>
</dbReference>
<evidence type="ECO:0000313" key="5">
    <source>
        <dbReference type="EMBL" id="MCG7322717.1"/>
    </source>
</evidence>
<comment type="function">
    <text evidence="4">Covalent carrier of the coenzyme of citrate lyase.</text>
</comment>
<evidence type="ECO:0000256" key="2">
    <source>
        <dbReference type="ARBA" id="ARBA00022490"/>
    </source>
</evidence>
<proteinExistence type="inferred from homology"/>
<dbReference type="NCBIfam" id="TIGR01608">
    <property type="entry name" value="citD"/>
    <property type="match status" value="1"/>
</dbReference>
<protein>
    <recommendedName>
        <fullName evidence="4">Citrate lyase acyl carrier protein</fullName>
    </recommendedName>
    <alternativeName>
        <fullName evidence="4">Citrate lyase gamma chain</fullName>
    </alternativeName>
</protein>
<dbReference type="HAMAP" id="MF_00805">
    <property type="entry name" value="CitD"/>
    <property type="match status" value="1"/>
</dbReference>
<dbReference type="RefSeq" id="WP_239265055.1">
    <property type="nucleotide sequence ID" value="NZ_JAKRCV010000043.1"/>
</dbReference>
<dbReference type="GO" id="GO:0008815">
    <property type="term" value="F:citrate (pro-3S)-lyase activity"/>
    <property type="evidence" value="ECO:0007669"/>
    <property type="project" value="UniProtKB-EC"/>
</dbReference>
<reference evidence="5 6" key="1">
    <citation type="submission" date="2022-02" db="EMBL/GenBank/DDBJ databases">
        <title>Uncovering new skin microbiome diversity through culturing and metagenomics.</title>
        <authorList>
            <person name="Conlan S."/>
            <person name="Deming C."/>
            <person name="Nisc Comparative Sequencing Program N."/>
            <person name="Segre J.A."/>
        </authorList>
    </citation>
    <scope>NUCLEOTIDE SEQUENCE [LARGE SCALE GENOMIC DNA]</scope>
    <source>
        <strain evidence="5 6">ACRQZ</strain>
    </source>
</reference>
<keyword evidence="2 4" id="KW-0963">Cytoplasm</keyword>
<comment type="caution">
    <text evidence="5">The sequence shown here is derived from an EMBL/GenBank/DDBJ whole genome shotgun (WGS) entry which is preliminary data.</text>
</comment>
<keyword evidence="3 4" id="KW-0597">Phosphoprotein</keyword>
<dbReference type="Pfam" id="PF06857">
    <property type="entry name" value="ACP"/>
    <property type="match status" value="1"/>
</dbReference>
<feature type="modified residue" description="O-(phosphoribosyl dephospho-coenzyme A)serine" evidence="4">
    <location>
        <position position="14"/>
    </location>
</feature>
<dbReference type="NCBIfam" id="NF009726">
    <property type="entry name" value="PRK13253.1"/>
    <property type="match status" value="1"/>
</dbReference>
<comment type="similarity">
    <text evidence="4">Belongs to the CitD family.</text>
</comment>
<accession>A0ABS9Q4C5</accession>
<sequence length="116" mass="11965">MRIAQDAIAGTLESSDVMVRVAPPPDGEDGLEIDVSSAVLAQFGHQIRAVADEVVSALGVTAGRITIEDKGALDWAIRARLQAALVRGCGVPLDWTTLQAAEGAPDGSDDEEGAQA</sequence>
<name>A0ABS9Q4C5_9MICO</name>
<dbReference type="InterPro" id="IPR023439">
    <property type="entry name" value="Mal_deCO2ase/Cit_lyase_ACP"/>
</dbReference>
<organism evidence="5 6">
    <name type="scientific">Arsenicicoccus bolidensis</name>
    <dbReference type="NCBI Taxonomy" id="229480"/>
    <lineage>
        <taxon>Bacteria</taxon>
        <taxon>Bacillati</taxon>
        <taxon>Actinomycetota</taxon>
        <taxon>Actinomycetes</taxon>
        <taxon>Micrococcales</taxon>
        <taxon>Intrasporangiaceae</taxon>
        <taxon>Arsenicicoccus</taxon>
    </lineage>
</organism>